<organism evidence="1 2">
    <name type="scientific">Algimonas arctica</name>
    <dbReference type="NCBI Taxonomy" id="1479486"/>
    <lineage>
        <taxon>Bacteria</taxon>
        <taxon>Pseudomonadati</taxon>
        <taxon>Pseudomonadota</taxon>
        <taxon>Alphaproteobacteria</taxon>
        <taxon>Maricaulales</taxon>
        <taxon>Robiginitomaculaceae</taxon>
        <taxon>Algimonas</taxon>
    </lineage>
</organism>
<name>A0A8J3CTT8_9PROT</name>
<comment type="caution">
    <text evidence="1">The sequence shown here is derived from an EMBL/GenBank/DDBJ whole genome shotgun (WGS) entry which is preliminary data.</text>
</comment>
<dbReference type="Proteomes" id="UP000634004">
    <property type="component" value="Unassembled WGS sequence"/>
</dbReference>
<accession>A0A8J3CTT8</accession>
<reference evidence="1" key="1">
    <citation type="journal article" date="2014" name="Int. J. Syst. Evol. Microbiol.">
        <title>Complete genome sequence of Corynebacterium casei LMG S-19264T (=DSM 44701T), isolated from a smear-ripened cheese.</title>
        <authorList>
            <consortium name="US DOE Joint Genome Institute (JGI-PGF)"/>
            <person name="Walter F."/>
            <person name="Albersmeier A."/>
            <person name="Kalinowski J."/>
            <person name="Ruckert C."/>
        </authorList>
    </citation>
    <scope>NUCLEOTIDE SEQUENCE</scope>
    <source>
        <strain evidence="1">KCTC 32513</strain>
    </source>
</reference>
<evidence type="ECO:0000313" key="1">
    <source>
        <dbReference type="EMBL" id="GHB05589.1"/>
    </source>
</evidence>
<evidence type="ECO:0000313" key="2">
    <source>
        <dbReference type="Proteomes" id="UP000634004"/>
    </source>
</evidence>
<dbReference type="EMBL" id="BMZH01000028">
    <property type="protein sequence ID" value="GHB05589.1"/>
    <property type="molecule type" value="Genomic_DNA"/>
</dbReference>
<proteinExistence type="predicted"/>
<gene>
    <name evidence="1" type="ORF">GCM10009069_30010</name>
</gene>
<sequence>MLRLRDRRVINIHTRSSKFNHSLNGNLNISLNSNLEKLTQDPRRP</sequence>
<keyword evidence="2" id="KW-1185">Reference proteome</keyword>
<protein>
    <submittedName>
        <fullName evidence="1">Uncharacterized protein</fullName>
    </submittedName>
</protein>
<reference evidence="1" key="2">
    <citation type="submission" date="2020-09" db="EMBL/GenBank/DDBJ databases">
        <authorList>
            <person name="Sun Q."/>
            <person name="Kim S."/>
        </authorList>
    </citation>
    <scope>NUCLEOTIDE SEQUENCE</scope>
    <source>
        <strain evidence="1">KCTC 32513</strain>
    </source>
</reference>
<dbReference type="AlphaFoldDB" id="A0A8J3CTT8"/>